<dbReference type="OrthoDB" id="610424at2"/>
<gene>
    <name evidence="1" type="ORF">EJV47_12300</name>
</gene>
<dbReference type="SUPFAM" id="SSF63829">
    <property type="entry name" value="Calcium-dependent phosphotriesterase"/>
    <property type="match status" value="1"/>
</dbReference>
<dbReference type="InterPro" id="IPR026444">
    <property type="entry name" value="Secre_tail"/>
</dbReference>
<dbReference type="Proteomes" id="UP000282184">
    <property type="component" value="Unassembled WGS sequence"/>
</dbReference>
<evidence type="ECO:0000313" key="2">
    <source>
        <dbReference type="Proteomes" id="UP000282184"/>
    </source>
</evidence>
<dbReference type="NCBIfam" id="TIGR04183">
    <property type="entry name" value="Por_Secre_tail"/>
    <property type="match status" value="1"/>
</dbReference>
<reference evidence="1 2" key="1">
    <citation type="submission" date="2018-12" db="EMBL/GenBank/DDBJ databases">
        <title>Hymenobacter gummosus sp. nov., isolated from a spring.</title>
        <authorList>
            <person name="Nie L."/>
        </authorList>
    </citation>
    <scope>NUCLEOTIDE SEQUENCE [LARGE SCALE GENOMIC DNA]</scope>
    <source>
        <strain evidence="1 2">KCTC 52166</strain>
    </source>
</reference>
<protein>
    <submittedName>
        <fullName evidence="1">T9SS type A sorting domain-containing protein</fullName>
    </submittedName>
</protein>
<dbReference type="PANTHER" id="PTHR35580">
    <property type="entry name" value="CELL SURFACE GLYCOPROTEIN (S-LAYER PROTEIN)-LIKE PROTEIN"/>
    <property type="match status" value="1"/>
</dbReference>
<dbReference type="EMBL" id="RXOF01000006">
    <property type="protein sequence ID" value="RTQ49597.1"/>
    <property type="molecule type" value="Genomic_DNA"/>
</dbReference>
<dbReference type="InterPro" id="IPR052918">
    <property type="entry name" value="Motility_Chemotaxis_Reg"/>
</dbReference>
<dbReference type="Pfam" id="PF06739">
    <property type="entry name" value="SBBP"/>
    <property type="match status" value="1"/>
</dbReference>
<dbReference type="InterPro" id="IPR010620">
    <property type="entry name" value="SBBP_repeat"/>
</dbReference>
<sequence length="564" mass="58265">MPLKDGPLGSCSTVYTFPSPNSMHSRFWYTLWLLVGLRGLAVAATPQWQWAAALSVRPDAIATDALGNSYVIGGFQGTVQLGSTQLVSHTLYPGDTDAFIAKFAPNGTLRWATYFGGAWASVRPRAIALDGAGNCYFTGTVRGTVGYGNGQTLAGVQQWPGLLVGRCSPNGQISWLRRDGSTDYASLGGSSIVADKQGNCYVVGAVTTPLAAGVPTSNPLRYQFFLASYSGQGGLRWANIGQSPTMFNGGQGITLDKQGYCYASGYYTGSLALAGSTLSGPGTMGFVGRFRQQDGGLQWLQDLGSSVGYLSTLTADDQGLLLAGSYQGHTSFRGKALGATGGQDAFLARFTPAGAVSWARSLPATPGDDSPTAVRCDAAGTSYVLLNNADANRGSGLAVVNNLTLATISAGGTPGWATTVAGNALVTGTGGTLDAQFRLYVTGAYDGSCQFGPHTLPAAAGSGFLACYFGGYPGDGRPASSAAIASAGIFPNPVVSGQCTVYYSEANSTQPVQLSLLDGLGRLVHQQTLTTPETRLSTQALPAGRYTLRLTGPHSSSYPLIVAP</sequence>
<comment type="caution">
    <text evidence="1">The sequence shown here is derived from an EMBL/GenBank/DDBJ whole genome shotgun (WGS) entry which is preliminary data.</text>
</comment>
<dbReference type="PANTHER" id="PTHR35580:SF1">
    <property type="entry name" value="PHYTASE-LIKE DOMAIN-CONTAINING PROTEIN"/>
    <property type="match status" value="1"/>
</dbReference>
<organism evidence="1 2">
    <name type="scientific">Hymenobacter gummosus</name>
    <dbReference type="NCBI Taxonomy" id="1776032"/>
    <lineage>
        <taxon>Bacteria</taxon>
        <taxon>Pseudomonadati</taxon>
        <taxon>Bacteroidota</taxon>
        <taxon>Cytophagia</taxon>
        <taxon>Cytophagales</taxon>
        <taxon>Hymenobacteraceae</taxon>
        <taxon>Hymenobacter</taxon>
    </lineage>
</organism>
<keyword evidence="2" id="KW-1185">Reference proteome</keyword>
<accession>A0A3S0K585</accession>
<evidence type="ECO:0000313" key="1">
    <source>
        <dbReference type="EMBL" id="RTQ49597.1"/>
    </source>
</evidence>
<dbReference type="AlphaFoldDB" id="A0A3S0K585"/>
<name>A0A3S0K585_9BACT</name>
<proteinExistence type="predicted"/>